<protein>
    <submittedName>
        <fullName evidence="2">Sugar transporter</fullName>
    </submittedName>
</protein>
<feature type="transmembrane region" description="Helical" evidence="1">
    <location>
        <begin position="6"/>
        <end position="23"/>
    </location>
</feature>
<keyword evidence="1" id="KW-1133">Transmembrane helix</keyword>
<dbReference type="AlphaFoldDB" id="A0A6I5RTD1"/>
<evidence type="ECO:0000256" key="1">
    <source>
        <dbReference type="SAM" id="Phobius"/>
    </source>
</evidence>
<sequence length="61" mass="5936">SLHSAIYNIGIGGGALLGSIVISQAGVAHIGVVGGLLAGAALLVCVVTTYRYSAPAKVVSE</sequence>
<keyword evidence="2" id="KW-0813">Transport</keyword>
<keyword evidence="2" id="KW-0762">Sugar transport</keyword>
<dbReference type="EMBL" id="JAAHBT010000250">
    <property type="protein sequence ID" value="NES11434.1"/>
    <property type="molecule type" value="Genomic_DNA"/>
</dbReference>
<dbReference type="Proteomes" id="UP000471751">
    <property type="component" value="Unassembled WGS sequence"/>
</dbReference>
<comment type="caution">
    <text evidence="2">The sequence shown here is derived from an EMBL/GenBank/DDBJ whole genome shotgun (WGS) entry which is preliminary data.</text>
</comment>
<accession>A0A6I5RTD1</accession>
<feature type="non-terminal residue" evidence="2">
    <location>
        <position position="1"/>
    </location>
</feature>
<name>A0A6I5RTD1_9PSED</name>
<proteinExistence type="predicted"/>
<evidence type="ECO:0000313" key="2">
    <source>
        <dbReference type="EMBL" id="NES11434.1"/>
    </source>
</evidence>
<evidence type="ECO:0000313" key="3">
    <source>
        <dbReference type="Proteomes" id="UP000471751"/>
    </source>
</evidence>
<keyword evidence="1" id="KW-0472">Membrane</keyword>
<keyword evidence="1" id="KW-0812">Transmembrane</keyword>
<feature type="transmembrane region" description="Helical" evidence="1">
    <location>
        <begin position="30"/>
        <end position="52"/>
    </location>
</feature>
<reference evidence="2 3" key="1">
    <citation type="submission" date="2020-02" db="EMBL/GenBank/DDBJ databases">
        <title>Broccoli isolated Pseudomonas sp.</title>
        <authorList>
            <person name="Fujikawa T."/>
            <person name="Sawada H."/>
        </authorList>
    </citation>
    <scope>NUCLEOTIDE SEQUENCE [LARGE SCALE GENOMIC DNA]</scope>
    <source>
        <strain evidence="2 3">JCM 32154</strain>
    </source>
</reference>
<keyword evidence="3" id="KW-1185">Reference proteome</keyword>
<organism evidence="2 3">
    <name type="scientific">Pseudomonas laurentiana</name>
    <dbReference type="NCBI Taxonomy" id="2364649"/>
    <lineage>
        <taxon>Bacteria</taxon>
        <taxon>Pseudomonadati</taxon>
        <taxon>Pseudomonadota</taxon>
        <taxon>Gammaproteobacteria</taxon>
        <taxon>Pseudomonadales</taxon>
        <taxon>Pseudomonadaceae</taxon>
        <taxon>Pseudomonas</taxon>
    </lineage>
</organism>
<gene>
    <name evidence="2" type="ORF">G3O07_19470</name>
</gene>